<evidence type="ECO:0000256" key="4">
    <source>
        <dbReference type="PROSITE-ProRule" id="PRU00335"/>
    </source>
</evidence>
<dbReference type="SUPFAM" id="SSF46689">
    <property type="entry name" value="Homeodomain-like"/>
    <property type="match status" value="1"/>
</dbReference>
<dbReference type="Gene3D" id="1.10.10.60">
    <property type="entry name" value="Homeodomain-like"/>
    <property type="match status" value="1"/>
</dbReference>
<comment type="caution">
    <text evidence="6">The sequence shown here is derived from an EMBL/GenBank/DDBJ whole genome shotgun (WGS) entry which is preliminary data.</text>
</comment>
<evidence type="ECO:0000256" key="2">
    <source>
        <dbReference type="ARBA" id="ARBA00023125"/>
    </source>
</evidence>
<dbReference type="PRINTS" id="PR00455">
    <property type="entry name" value="HTHTETR"/>
</dbReference>
<name>A0ABX1XAN4_9BACL</name>
<protein>
    <submittedName>
        <fullName evidence="6">TetR family transcriptional regulator</fullName>
    </submittedName>
</protein>
<keyword evidence="3" id="KW-0804">Transcription</keyword>
<dbReference type="Proteomes" id="UP000653578">
    <property type="component" value="Unassembled WGS sequence"/>
</dbReference>
<keyword evidence="1" id="KW-0805">Transcription regulation</keyword>
<dbReference type="InterPro" id="IPR001647">
    <property type="entry name" value="HTH_TetR"/>
</dbReference>
<feature type="DNA-binding region" description="H-T-H motif" evidence="4">
    <location>
        <begin position="116"/>
        <end position="135"/>
    </location>
</feature>
<sequence>MFTIVPSNMGAIAPRTSTNAIVNKGRGIFSSSFVAMIRAPLYIRYNLNLIYILNYTSLWKKLQGTKCILNSCYTDYIELMRSFEMPSIRKRGKELESAILEAAFEIFQTTGYPEMTFQNVAKKAQTSRTVLYRQYESQMHLLHAMAHYRISQVFGESTLLDLIEDHGSLRADLLAAVHVYQRFLDAIGPELFGTVLLELSRNQESWKEVLLHAHEKNVQIIQKIQEFAQKRGEITDDFTPMQLQIPFNMMRYEFMIQGGKLTDSYLRLLVDEVLLPIYLNTEGPSHSTSRK</sequence>
<dbReference type="Pfam" id="PF16859">
    <property type="entry name" value="TetR_C_11"/>
    <property type="match status" value="1"/>
</dbReference>
<dbReference type="EMBL" id="WHNY01000047">
    <property type="protein sequence ID" value="NOU65515.1"/>
    <property type="molecule type" value="Genomic_DNA"/>
</dbReference>
<keyword evidence="2 4" id="KW-0238">DNA-binding</keyword>
<evidence type="ECO:0000313" key="7">
    <source>
        <dbReference type="Proteomes" id="UP000653578"/>
    </source>
</evidence>
<proteinExistence type="predicted"/>
<feature type="domain" description="HTH tetR-type" evidence="5">
    <location>
        <begin position="93"/>
        <end position="153"/>
    </location>
</feature>
<dbReference type="InterPro" id="IPR036271">
    <property type="entry name" value="Tet_transcr_reg_TetR-rel_C_sf"/>
</dbReference>
<evidence type="ECO:0000256" key="3">
    <source>
        <dbReference type="ARBA" id="ARBA00023163"/>
    </source>
</evidence>
<dbReference type="SUPFAM" id="SSF48498">
    <property type="entry name" value="Tetracyclin repressor-like, C-terminal domain"/>
    <property type="match status" value="1"/>
</dbReference>
<dbReference type="InterPro" id="IPR011075">
    <property type="entry name" value="TetR_C"/>
</dbReference>
<evidence type="ECO:0000313" key="6">
    <source>
        <dbReference type="EMBL" id="NOU65515.1"/>
    </source>
</evidence>
<keyword evidence="7" id="KW-1185">Reference proteome</keyword>
<reference evidence="6 7" key="1">
    <citation type="submission" date="2019-10" db="EMBL/GenBank/DDBJ databases">
        <title>Description of Paenibacillus humi sp. nov.</title>
        <authorList>
            <person name="Carlier A."/>
            <person name="Qi S."/>
        </authorList>
    </citation>
    <scope>NUCLEOTIDE SEQUENCE [LARGE SCALE GENOMIC DNA]</scope>
    <source>
        <strain evidence="6 7">LMG 31461</strain>
    </source>
</reference>
<accession>A0ABX1XAN4</accession>
<evidence type="ECO:0000256" key="1">
    <source>
        <dbReference type="ARBA" id="ARBA00023015"/>
    </source>
</evidence>
<evidence type="ECO:0000259" key="5">
    <source>
        <dbReference type="PROSITE" id="PS50977"/>
    </source>
</evidence>
<dbReference type="Gene3D" id="1.10.357.10">
    <property type="entry name" value="Tetracycline Repressor, domain 2"/>
    <property type="match status" value="1"/>
</dbReference>
<dbReference type="Pfam" id="PF00440">
    <property type="entry name" value="TetR_N"/>
    <property type="match status" value="1"/>
</dbReference>
<organism evidence="6 7">
    <name type="scientific">Paenibacillus plantarum</name>
    <dbReference type="NCBI Taxonomy" id="2654975"/>
    <lineage>
        <taxon>Bacteria</taxon>
        <taxon>Bacillati</taxon>
        <taxon>Bacillota</taxon>
        <taxon>Bacilli</taxon>
        <taxon>Bacillales</taxon>
        <taxon>Paenibacillaceae</taxon>
        <taxon>Paenibacillus</taxon>
    </lineage>
</organism>
<dbReference type="InterPro" id="IPR009057">
    <property type="entry name" value="Homeodomain-like_sf"/>
</dbReference>
<dbReference type="PROSITE" id="PS50977">
    <property type="entry name" value="HTH_TETR_2"/>
    <property type="match status" value="1"/>
</dbReference>
<gene>
    <name evidence="6" type="ORF">GC096_15880</name>
</gene>